<feature type="transmembrane region" description="Helical" evidence="6">
    <location>
        <begin position="56"/>
        <end position="81"/>
    </location>
</feature>
<evidence type="ECO:0000256" key="4">
    <source>
        <dbReference type="ARBA" id="ARBA00022989"/>
    </source>
</evidence>
<evidence type="ECO:0000256" key="5">
    <source>
        <dbReference type="ARBA" id="ARBA00023136"/>
    </source>
</evidence>
<evidence type="ECO:0000259" key="7">
    <source>
        <dbReference type="Pfam" id="PF02687"/>
    </source>
</evidence>
<feature type="transmembrane region" description="Helical" evidence="6">
    <location>
        <begin position="130"/>
        <end position="149"/>
    </location>
</feature>
<feature type="transmembrane region" description="Helical" evidence="6">
    <location>
        <begin position="101"/>
        <end position="123"/>
    </location>
</feature>
<gene>
    <name evidence="8" type="ORF">LQ50_16450</name>
</gene>
<dbReference type="InterPro" id="IPR003838">
    <property type="entry name" value="ABC3_permease_C"/>
</dbReference>
<dbReference type="PANTHER" id="PTHR46795:SF3">
    <property type="entry name" value="ABC TRANSPORTER PERMEASE"/>
    <property type="match status" value="1"/>
</dbReference>
<feature type="domain" description="ABC3 transporter permease C-terminal" evidence="7">
    <location>
        <begin position="60"/>
        <end position="178"/>
    </location>
</feature>
<evidence type="ECO:0000256" key="1">
    <source>
        <dbReference type="ARBA" id="ARBA00004651"/>
    </source>
</evidence>
<dbReference type="eggNOG" id="COG0577">
    <property type="taxonomic scope" value="Bacteria"/>
</dbReference>
<feature type="transmembrane region" description="Helical" evidence="6">
    <location>
        <begin position="229"/>
        <end position="249"/>
    </location>
</feature>
<feature type="transmembrane region" description="Helical" evidence="6">
    <location>
        <begin position="199"/>
        <end position="217"/>
    </location>
</feature>
<comment type="subcellular location">
    <subcellularLocation>
        <location evidence="1 6">Cell membrane</location>
        <topology evidence="1 6">Multi-pass membrane protein</topology>
    </subcellularLocation>
</comment>
<proteinExistence type="inferred from homology"/>
<accession>A0A0B0I9S4</accession>
<dbReference type="InterPro" id="IPR052536">
    <property type="entry name" value="ABC-4_Integral_Memb_Prot"/>
</dbReference>
<dbReference type="GO" id="GO:0055085">
    <property type="term" value="P:transmembrane transport"/>
    <property type="evidence" value="ECO:0007669"/>
    <property type="project" value="UniProtKB-UniRule"/>
</dbReference>
<feature type="transmembrane region" description="Helical" evidence="6">
    <location>
        <begin position="578"/>
        <end position="595"/>
    </location>
</feature>
<keyword evidence="5 6" id="KW-0472">Membrane</keyword>
<organism evidence="8 9">
    <name type="scientific">Halalkalibacter okhensis</name>
    <dbReference type="NCBI Taxonomy" id="333138"/>
    <lineage>
        <taxon>Bacteria</taxon>
        <taxon>Bacillati</taxon>
        <taxon>Bacillota</taxon>
        <taxon>Bacilli</taxon>
        <taxon>Bacillales</taxon>
        <taxon>Bacillaceae</taxon>
        <taxon>Halalkalibacter</taxon>
    </lineage>
</organism>
<evidence type="ECO:0000256" key="6">
    <source>
        <dbReference type="PIRNR" id="PIRNR018968"/>
    </source>
</evidence>
<dbReference type="PIRSF" id="PIRSF018968">
    <property type="entry name" value="ABC_permease_BceB"/>
    <property type="match status" value="1"/>
</dbReference>
<feature type="transmembrane region" description="Helical" evidence="6">
    <location>
        <begin position="520"/>
        <end position="544"/>
    </location>
</feature>
<feature type="transmembrane region" description="Helical" evidence="6">
    <location>
        <begin position="285"/>
        <end position="307"/>
    </location>
</feature>
<evidence type="ECO:0000313" key="8">
    <source>
        <dbReference type="EMBL" id="KHF39288.1"/>
    </source>
</evidence>
<comment type="caution">
    <text evidence="8">The sequence shown here is derived from an EMBL/GenBank/DDBJ whole genome shotgun (WGS) entry which is preliminary data.</text>
</comment>
<evidence type="ECO:0000256" key="2">
    <source>
        <dbReference type="ARBA" id="ARBA00022475"/>
    </source>
</evidence>
<comment type="similarity">
    <text evidence="6">Belongs to the ABC-4 integral membrane protein family.</text>
</comment>
<dbReference type="Proteomes" id="UP000030832">
    <property type="component" value="Unassembled WGS sequence"/>
</dbReference>
<reference evidence="8 9" key="1">
    <citation type="submission" date="2014-09" db="EMBL/GenBank/DDBJ databases">
        <title>Genome sequencing and annotation of Bacillus Okhensis strain Kh10-101T.</title>
        <authorList>
            <person name="Prakash J.S."/>
        </authorList>
    </citation>
    <scope>NUCLEOTIDE SEQUENCE [LARGE SCALE GENOMIC DNA]</scope>
    <source>
        <strain evidence="9">Kh10-101T</strain>
    </source>
</reference>
<evidence type="ECO:0000313" key="9">
    <source>
        <dbReference type="Proteomes" id="UP000030832"/>
    </source>
</evidence>
<dbReference type="EMBL" id="JRJU01000021">
    <property type="protein sequence ID" value="KHF39288.1"/>
    <property type="molecule type" value="Genomic_DNA"/>
</dbReference>
<keyword evidence="9" id="KW-1185">Reference proteome</keyword>
<feature type="transmembrane region" description="Helical" evidence="6">
    <location>
        <begin position="20"/>
        <end position="44"/>
    </location>
</feature>
<keyword evidence="3 6" id="KW-0812">Transmembrane</keyword>
<dbReference type="STRING" id="333138.LQ50_16450"/>
<protein>
    <recommendedName>
        <fullName evidence="7">ABC3 transporter permease C-terminal domain-containing protein</fullName>
    </recommendedName>
</protein>
<feature type="transmembrane region" description="Helical" evidence="6">
    <location>
        <begin position="615"/>
        <end position="639"/>
    </location>
</feature>
<dbReference type="RefSeq" id="WP_034630964.1">
    <property type="nucleotide sequence ID" value="NZ_JRJU01000021.1"/>
</dbReference>
<evidence type="ECO:0000256" key="3">
    <source>
        <dbReference type="ARBA" id="ARBA00022692"/>
    </source>
</evidence>
<keyword evidence="4 6" id="KW-1133">Transmembrane helix</keyword>
<name>A0A0B0I9S4_9BACI</name>
<dbReference type="GO" id="GO:0005886">
    <property type="term" value="C:plasma membrane"/>
    <property type="evidence" value="ECO:0007669"/>
    <property type="project" value="UniProtKB-SubCell"/>
</dbReference>
<dbReference type="OrthoDB" id="1705903at2"/>
<keyword evidence="6" id="KW-0813">Transport</keyword>
<dbReference type="Pfam" id="PF02687">
    <property type="entry name" value="FtsX"/>
    <property type="match status" value="1"/>
</dbReference>
<keyword evidence="2 6" id="KW-1003">Cell membrane</keyword>
<feature type="transmembrane region" description="Helical" evidence="6">
    <location>
        <begin position="155"/>
        <end position="178"/>
    </location>
</feature>
<sequence>MNLFSLAFRNIKLNSNKYMMYFFCLSFSVFTVYTFLALILNESVISAFTYSDRYRALLMSFCIIIMVFVLFFLISSNYSFIKARKKEISTYALLGMTNMKIGKLLFIETMIVGVATLGIGIGTGIFFSKVIAMILINVSLAAFVGNVAFTFDPMAVFLTVVLFFIIFLIMGLTGLQVINKFELVDLFKAEKLPEVESKGSYILLVFSIALIAIGYYHATLKEADLVAEYNLLIILSVTLGTYFFFWGGLPKVVSWIQKNKAMYYKGENLISTSALSHRMGSISTLMGTIAILTAVATTAIATGYTLYNNVEENTNNTIGYDLYFYGEEEGLLDQVYETFEKYNTAVSESYSVDLYRTAPAMRNVYSDGRTYITAVDHYFRVYSQTEFNNLTAISKTVVDPVLIEKGEIVYTTPNIQYDLEKAITGHELNFSTQTMEITSVVETNLGMFGGVHSIILHDHDFANLFEAGDIYETNSMAHVINFPKALSQRALNTELNEVLNGNVASYRTAFNHYNELMETFGLVCFIGFFMSVIVILMTASLLYFKQIMAAQAERHQFRMLRKIGMDDQVKKKVITKRLLPVFLIPMLVGILHSVFAMKAANTMVFTKLIPVENTYIMVLGFSSIMYMVYAVIYGIFYYITKVQYSRIVG</sequence>
<dbReference type="AlphaFoldDB" id="A0A0B0I9S4"/>
<dbReference type="InterPro" id="IPR027022">
    <property type="entry name" value="ABC_permease_BceB-typ"/>
</dbReference>
<dbReference type="PANTHER" id="PTHR46795">
    <property type="entry name" value="ABC TRANSPORTER PERMEASE-RELATED-RELATED"/>
    <property type="match status" value="1"/>
</dbReference>